<dbReference type="PROSITE" id="PS51186">
    <property type="entry name" value="GNAT"/>
    <property type="match status" value="1"/>
</dbReference>
<reference evidence="3 4" key="1">
    <citation type="submission" date="2020-03" db="EMBL/GenBank/DDBJ databases">
        <title>Complete genome sequence of Orbus sp. IPMB12 (BCRC 80908).</title>
        <authorList>
            <person name="Lo W.-S."/>
            <person name="Chang T.-H."/>
            <person name="Kuo C.-H."/>
        </authorList>
    </citation>
    <scope>NUCLEOTIDE SEQUENCE [LARGE SCALE GENOMIC DNA]</scope>
    <source>
        <strain evidence="3 4">IPMB12</strain>
    </source>
</reference>
<dbReference type="Proteomes" id="UP000501168">
    <property type="component" value="Chromosome"/>
</dbReference>
<dbReference type="InParanoid" id="A0A6G9I7V0"/>
<dbReference type="PANTHER" id="PTHR31435:SF10">
    <property type="entry name" value="BSR4717 PROTEIN"/>
    <property type="match status" value="1"/>
</dbReference>
<protein>
    <submittedName>
        <fullName evidence="3">N-acetyltransferase</fullName>
    </submittedName>
</protein>
<sequence>MTIQYLEGKHRFYVPGLAGEPDVAEVTFQREGDNIGIIDHIYVNPNYRGQGIAEHLFELAVEKLKQEGRKIIPVCSYAKVQFERKTHLQHLLVKE</sequence>
<evidence type="ECO:0000259" key="2">
    <source>
        <dbReference type="PROSITE" id="PS51729"/>
    </source>
</evidence>
<dbReference type="PANTHER" id="PTHR31435">
    <property type="entry name" value="PROTEIN NATD1"/>
    <property type="match status" value="1"/>
</dbReference>
<proteinExistence type="predicted"/>
<evidence type="ECO:0000313" key="4">
    <source>
        <dbReference type="Proteomes" id="UP000501168"/>
    </source>
</evidence>
<dbReference type="SUPFAM" id="SSF55729">
    <property type="entry name" value="Acyl-CoA N-acyltransferases (Nat)"/>
    <property type="match status" value="1"/>
</dbReference>
<dbReference type="InterPro" id="IPR016181">
    <property type="entry name" value="Acyl_CoA_acyltransferase"/>
</dbReference>
<organism evidence="3 4">
    <name type="scientific">Zophobihabitans entericus</name>
    <dbReference type="NCBI Taxonomy" id="1635327"/>
    <lineage>
        <taxon>Bacteria</taxon>
        <taxon>Pseudomonadati</taxon>
        <taxon>Pseudomonadota</taxon>
        <taxon>Gammaproteobacteria</taxon>
        <taxon>Orbales</taxon>
        <taxon>Orbaceae</taxon>
        <taxon>Zophobihabitans</taxon>
    </lineage>
</organism>
<name>A0A6G9I7V0_9GAMM</name>
<accession>A0A6G9I7V0</accession>
<dbReference type="Pfam" id="PF14542">
    <property type="entry name" value="Acetyltransf_CG"/>
    <property type="match status" value="1"/>
</dbReference>
<feature type="domain" description="N-acetyltransferase" evidence="2">
    <location>
        <begin position="4"/>
        <end position="93"/>
    </location>
</feature>
<dbReference type="CDD" id="cd04301">
    <property type="entry name" value="NAT_SF"/>
    <property type="match status" value="1"/>
</dbReference>
<dbReference type="PROSITE" id="PS51729">
    <property type="entry name" value="GNAT_YJDJ"/>
    <property type="match status" value="1"/>
</dbReference>
<dbReference type="KEGG" id="orb:IPMB12_00485"/>
<dbReference type="FunCoup" id="A0A6G9I7V0">
    <property type="interactions" value="22"/>
</dbReference>
<keyword evidence="4" id="KW-1185">Reference proteome</keyword>
<feature type="domain" description="N-acetyltransferase" evidence="1">
    <location>
        <begin position="1"/>
        <end position="95"/>
    </location>
</feature>
<dbReference type="AlphaFoldDB" id="A0A6G9I7V0"/>
<dbReference type="RefSeq" id="WP_166913885.1">
    <property type="nucleotide sequence ID" value="NZ_CP050253.1"/>
</dbReference>
<dbReference type="InterPro" id="IPR031165">
    <property type="entry name" value="GNAT_YJDJ"/>
</dbReference>
<dbReference type="InterPro" id="IPR000182">
    <property type="entry name" value="GNAT_dom"/>
</dbReference>
<evidence type="ECO:0000313" key="3">
    <source>
        <dbReference type="EMBL" id="QIQ20285.1"/>
    </source>
</evidence>
<dbReference type="EMBL" id="CP050253">
    <property type="protein sequence ID" value="QIQ20285.1"/>
    <property type="molecule type" value="Genomic_DNA"/>
</dbReference>
<dbReference type="GO" id="GO:0016747">
    <property type="term" value="F:acyltransferase activity, transferring groups other than amino-acyl groups"/>
    <property type="evidence" value="ECO:0007669"/>
    <property type="project" value="InterPro"/>
</dbReference>
<gene>
    <name evidence="3" type="ORF">IPMB12_00485</name>
</gene>
<dbReference type="InterPro" id="IPR045057">
    <property type="entry name" value="Gcn5-rel_NAT"/>
</dbReference>
<evidence type="ECO:0000259" key="1">
    <source>
        <dbReference type="PROSITE" id="PS51186"/>
    </source>
</evidence>
<keyword evidence="3" id="KW-0808">Transferase</keyword>
<dbReference type="Gene3D" id="3.40.630.30">
    <property type="match status" value="1"/>
</dbReference>